<evidence type="ECO:0000313" key="5">
    <source>
        <dbReference type="EMBL" id="MFC4290811.1"/>
    </source>
</evidence>
<dbReference type="Pfam" id="PF08447">
    <property type="entry name" value="PAS_3"/>
    <property type="match status" value="1"/>
</dbReference>
<dbReference type="SUPFAM" id="SSF55073">
    <property type="entry name" value="Nucleotide cyclase"/>
    <property type="match status" value="1"/>
</dbReference>
<dbReference type="NCBIfam" id="TIGR00254">
    <property type="entry name" value="GGDEF"/>
    <property type="match status" value="1"/>
</dbReference>
<evidence type="ECO:0000259" key="4">
    <source>
        <dbReference type="PROSITE" id="PS50887"/>
    </source>
</evidence>
<protein>
    <recommendedName>
        <fullName evidence="1">diguanylate cyclase</fullName>
        <ecNumber evidence="1">2.7.7.65</ecNumber>
    </recommendedName>
</protein>
<dbReference type="Proteomes" id="UP001595887">
    <property type="component" value="Unassembled WGS sequence"/>
</dbReference>
<dbReference type="Gene3D" id="3.30.450.20">
    <property type="entry name" value="PAS domain"/>
    <property type="match status" value="1"/>
</dbReference>
<dbReference type="PROSITE" id="PS50887">
    <property type="entry name" value="GGDEF"/>
    <property type="match status" value="1"/>
</dbReference>
<evidence type="ECO:0000256" key="1">
    <source>
        <dbReference type="ARBA" id="ARBA00012528"/>
    </source>
</evidence>
<dbReference type="EC" id="2.7.7.65" evidence="1"/>
<organism evidence="5 6">
    <name type="scientific">Sphingorhabdus arenilitoris</name>
    <dbReference type="NCBI Taxonomy" id="1490041"/>
    <lineage>
        <taxon>Bacteria</taxon>
        <taxon>Pseudomonadati</taxon>
        <taxon>Pseudomonadota</taxon>
        <taxon>Alphaproteobacteria</taxon>
        <taxon>Sphingomonadales</taxon>
        <taxon>Sphingomonadaceae</taxon>
        <taxon>Sphingorhabdus</taxon>
    </lineage>
</organism>
<feature type="domain" description="GGDEF" evidence="4">
    <location>
        <begin position="188"/>
        <end position="325"/>
    </location>
</feature>
<dbReference type="PANTHER" id="PTHR45138">
    <property type="entry name" value="REGULATORY COMPONENTS OF SENSORY TRANSDUCTION SYSTEM"/>
    <property type="match status" value="1"/>
</dbReference>
<evidence type="ECO:0000313" key="6">
    <source>
        <dbReference type="Proteomes" id="UP001595887"/>
    </source>
</evidence>
<dbReference type="NCBIfam" id="TIGR00229">
    <property type="entry name" value="sensory_box"/>
    <property type="match status" value="1"/>
</dbReference>
<dbReference type="SMART" id="SM00086">
    <property type="entry name" value="PAC"/>
    <property type="match status" value="1"/>
</dbReference>
<gene>
    <name evidence="5" type="ORF">ACFOWX_00075</name>
</gene>
<reference evidence="6" key="1">
    <citation type="journal article" date="2019" name="Int. J. Syst. Evol. Microbiol.">
        <title>The Global Catalogue of Microorganisms (GCM) 10K type strain sequencing project: providing services to taxonomists for standard genome sequencing and annotation.</title>
        <authorList>
            <consortium name="The Broad Institute Genomics Platform"/>
            <consortium name="The Broad Institute Genome Sequencing Center for Infectious Disease"/>
            <person name="Wu L."/>
            <person name="Ma J."/>
        </authorList>
    </citation>
    <scope>NUCLEOTIDE SEQUENCE [LARGE SCALE GENOMIC DNA]</scope>
    <source>
        <strain evidence="6">CECT 8531</strain>
    </source>
</reference>
<dbReference type="Gene3D" id="3.30.70.270">
    <property type="match status" value="1"/>
</dbReference>
<dbReference type="InterPro" id="IPR013655">
    <property type="entry name" value="PAS_fold_3"/>
</dbReference>
<dbReference type="InterPro" id="IPR043128">
    <property type="entry name" value="Rev_trsase/Diguanyl_cyclase"/>
</dbReference>
<accession>A0ABV8RBU4</accession>
<dbReference type="PROSITE" id="PS50113">
    <property type="entry name" value="PAC"/>
    <property type="match status" value="1"/>
</dbReference>
<dbReference type="SMART" id="SM00267">
    <property type="entry name" value="GGDEF"/>
    <property type="match status" value="1"/>
</dbReference>
<dbReference type="PANTHER" id="PTHR45138:SF9">
    <property type="entry name" value="DIGUANYLATE CYCLASE DGCM-RELATED"/>
    <property type="match status" value="1"/>
</dbReference>
<dbReference type="CDD" id="cd01949">
    <property type="entry name" value="GGDEF"/>
    <property type="match status" value="1"/>
</dbReference>
<dbReference type="InterPro" id="IPR035965">
    <property type="entry name" value="PAS-like_dom_sf"/>
</dbReference>
<dbReference type="InterPro" id="IPR029787">
    <property type="entry name" value="Nucleotide_cyclase"/>
</dbReference>
<dbReference type="InterPro" id="IPR050469">
    <property type="entry name" value="Diguanylate_Cyclase"/>
</dbReference>
<dbReference type="RefSeq" id="WP_381420413.1">
    <property type="nucleotide sequence ID" value="NZ_JBHSDH010000005.1"/>
</dbReference>
<comment type="caution">
    <text evidence="5">The sequence shown here is derived from an EMBL/GenBank/DDBJ whole genome shotgun (WGS) entry which is preliminary data.</text>
</comment>
<dbReference type="InterPro" id="IPR000014">
    <property type="entry name" value="PAS"/>
</dbReference>
<sequence>MNMQTLNNEFSALNARFDSGGDLAVYKTLLESTNAIPWKIDWATMQFSYIGPQIEPLLGWAQDSWKTVEDWSSRMHEDDREFAVNYCVSQSVAGLDHEMDYRALTKDNGYVWIRDVIHVVRNDAGEVDCLIGFMFDISERKKIEQELVSLQEKLERLSYEDGLTGLSNRRMFDKYLADEWANVGDATKPLSLIMLDIDHFKQYNDFYGHLQGDECLKSVAAALKTVAKNDRDIVARFGGEEFVLLLPGTNDAEAVAVANECLNQIAALKLPHEKSATSPHVTASVGVKTIVPPAGMVPSDFVKSVDKLLYTAKNTGRNTVVSSGAI</sequence>
<name>A0ABV8RBU4_9SPHN</name>
<dbReference type="CDD" id="cd00130">
    <property type="entry name" value="PAS"/>
    <property type="match status" value="1"/>
</dbReference>
<dbReference type="InterPro" id="IPR001610">
    <property type="entry name" value="PAC"/>
</dbReference>
<dbReference type="Pfam" id="PF00990">
    <property type="entry name" value="GGDEF"/>
    <property type="match status" value="1"/>
</dbReference>
<dbReference type="SUPFAM" id="SSF55785">
    <property type="entry name" value="PYP-like sensor domain (PAS domain)"/>
    <property type="match status" value="1"/>
</dbReference>
<dbReference type="EMBL" id="JBHSDH010000005">
    <property type="protein sequence ID" value="MFC4290811.1"/>
    <property type="molecule type" value="Genomic_DNA"/>
</dbReference>
<dbReference type="InterPro" id="IPR000160">
    <property type="entry name" value="GGDEF_dom"/>
</dbReference>
<proteinExistence type="predicted"/>
<comment type="catalytic activity">
    <reaction evidence="2">
        <text>2 GTP = 3',3'-c-di-GMP + 2 diphosphate</text>
        <dbReference type="Rhea" id="RHEA:24898"/>
        <dbReference type="ChEBI" id="CHEBI:33019"/>
        <dbReference type="ChEBI" id="CHEBI:37565"/>
        <dbReference type="ChEBI" id="CHEBI:58805"/>
        <dbReference type="EC" id="2.7.7.65"/>
    </reaction>
</comment>
<feature type="domain" description="PAC" evidence="3">
    <location>
        <begin position="97"/>
        <end position="149"/>
    </location>
</feature>
<evidence type="ECO:0000259" key="3">
    <source>
        <dbReference type="PROSITE" id="PS50113"/>
    </source>
</evidence>
<dbReference type="InterPro" id="IPR000700">
    <property type="entry name" value="PAS-assoc_C"/>
</dbReference>
<evidence type="ECO:0000256" key="2">
    <source>
        <dbReference type="ARBA" id="ARBA00034247"/>
    </source>
</evidence>
<keyword evidence="6" id="KW-1185">Reference proteome</keyword>